<dbReference type="KEGG" id="echi:FKX85_15675"/>
<keyword evidence="1" id="KW-0732">Signal</keyword>
<accession>A0A514CKS7</accession>
<proteinExistence type="predicted"/>
<sequence>MKRLFGWALLMMCLMSVAVQAQQENSEAEAVTDEEIEKFASMKDSVNHFMEVKQADLESMIKDNEVFDVGRYNEIKEAWGDDAKLAEINITDEEKAEYQEILDTKNSLSDVIKERMIALIKDDEVLGAATYNKVNAAMKADPEVKAKVDALIAEKTSARAPEEEGDGA</sequence>
<evidence type="ECO:0000256" key="1">
    <source>
        <dbReference type="SAM" id="SignalP"/>
    </source>
</evidence>
<gene>
    <name evidence="2" type="ORF">FKX85_15675</name>
</gene>
<evidence type="ECO:0000313" key="2">
    <source>
        <dbReference type="EMBL" id="QDH80400.1"/>
    </source>
</evidence>
<feature type="chain" id="PRO_5021701601" description="DUF4168 domain-containing protein" evidence="1">
    <location>
        <begin position="22"/>
        <end position="168"/>
    </location>
</feature>
<name>A0A514CKS7_9BACT</name>
<feature type="signal peptide" evidence="1">
    <location>
        <begin position="1"/>
        <end position="21"/>
    </location>
</feature>
<protein>
    <recommendedName>
        <fullName evidence="4">DUF4168 domain-containing protein</fullName>
    </recommendedName>
</protein>
<organism evidence="2 3">
    <name type="scientific">Echinicola soli</name>
    <dbReference type="NCBI Taxonomy" id="2591634"/>
    <lineage>
        <taxon>Bacteria</taxon>
        <taxon>Pseudomonadati</taxon>
        <taxon>Bacteroidota</taxon>
        <taxon>Cytophagia</taxon>
        <taxon>Cytophagales</taxon>
        <taxon>Cyclobacteriaceae</taxon>
        <taxon>Echinicola</taxon>
    </lineage>
</organism>
<evidence type="ECO:0000313" key="3">
    <source>
        <dbReference type="Proteomes" id="UP000316614"/>
    </source>
</evidence>
<keyword evidence="3" id="KW-1185">Reference proteome</keyword>
<dbReference type="Proteomes" id="UP000316614">
    <property type="component" value="Chromosome"/>
</dbReference>
<dbReference type="OrthoDB" id="825862at2"/>
<evidence type="ECO:0008006" key="4">
    <source>
        <dbReference type="Google" id="ProtNLM"/>
    </source>
</evidence>
<dbReference type="AlphaFoldDB" id="A0A514CKS7"/>
<reference evidence="2 3" key="1">
    <citation type="submission" date="2019-06" db="EMBL/GenBank/DDBJ databases">
        <title>Echinicola alkalisoli sp. nov. isolated from saline soil.</title>
        <authorList>
            <person name="Sun J.-Q."/>
            <person name="Xu L."/>
        </authorList>
    </citation>
    <scope>NUCLEOTIDE SEQUENCE [LARGE SCALE GENOMIC DNA]</scope>
    <source>
        <strain evidence="2 3">LN3S3</strain>
    </source>
</reference>
<dbReference type="EMBL" id="CP041253">
    <property type="protein sequence ID" value="QDH80400.1"/>
    <property type="molecule type" value="Genomic_DNA"/>
</dbReference>